<dbReference type="RefSeq" id="WP_092951204.1">
    <property type="nucleotide sequence ID" value="NZ_FOMQ01000005.1"/>
</dbReference>
<reference evidence="2" key="1">
    <citation type="submission" date="2016-10" db="EMBL/GenBank/DDBJ databases">
        <authorList>
            <person name="Varghese N."/>
            <person name="Submissions S."/>
        </authorList>
    </citation>
    <scope>NUCLEOTIDE SEQUENCE [LARGE SCALE GENOMIC DNA]</scope>
    <source>
        <strain evidence="2">DSM 7481</strain>
    </source>
</reference>
<dbReference type="AlphaFoldDB" id="A0A1I1UFZ9"/>
<protein>
    <submittedName>
        <fullName evidence="1">Uncharacterized protein</fullName>
    </submittedName>
</protein>
<dbReference type="Proteomes" id="UP000199517">
    <property type="component" value="Unassembled WGS sequence"/>
</dbReference>
<dbReference type="EMBL" id="FOMQ01000005">
    <property type="protein sequence ID" value="SFD69766.1"/>
    <property type="molecule type" value="Genomic_DNA"/>
</dbReference>
<sequence length="111" mass="11422">MTGAVTPGGAAGPAPAWASYLSSTAGVGAPSAPAPALSVAEAERLAQYRDRLLQAWESRNRAALRAAKQAVLEAAAARSGPEAAPPLRGALRLLAWRMAALRPQRAPVEWG</sequence>
<gene>
    <name evidence="1" type="ORF">SAMN04489710_10523</name>
</gene>
<proteinExistence type="predicted"/>
<name>A0A1I1UFZ9_9BURK</name>
<evidence type="ECO:0000313" key="1">
    <source>
        <dbReference type="EMBL" id="SFD69766.1"/>
    </source>
</evidence>
<organism evidence="1 2">
    <name type="scientific">Paracidovorax konjaci</name>
    <dbReference type="NCBI Taxonomy" id="32040"/>
    <lineage>
        <taxon>Bacteria</taxon>
        <taxon>Pseudomonadati</taxon>
        <taxon>Pseudomonadota</taxon>
        <taxon>Betaproteobacteria</taxon>
        <taxon>Burkholderiales</taxon>
        <taxon>Comamonadaceae</taxon>
        <taxon>Paracidovorax</taxon>
    </lineage>
</organism>
<dbReference type="STRING" id="32040.SAMN04489710_10523"/>
<evidence type="ECO:0000313" key="2">
    <source>
        <dbReference type="Proteomes" id="UP000199517"/>
    </source>
</evidence>
<accession>A0A1I1UFZ9</accession>
<keyword evidence="2" id="KW-1185">Reference proteome</keyword>